<dbReference type="PANTHER" id="PTHR46986">
    <property type="entry name" value="ENDORIBONUCLEASE YBEY, CHLOROPLASTIC"/>
    <property type="match status" value="1"/>
</dbReference>
<keyword evidence="2 7" id="KW-0540">Nuclease</keyword>
<keyword evidence="7" id="KW-0698">rRNA processing</keyword>
<protein>
    <recommendedName>
        <fullName evidence="7">Endoribonuclease YbeY</fullName>
        <ecNumber evidence="7">3.1.-.-</ecNumber>
    </recommendedName>
</protein>
<proteinExistence type="inferred from homology"/>
<keyword evidence="7" id="KW-0690">Ribosome biogenesis</keyword>
<dbReference type="Pfam" id="PF02130">
    <property type="entry name" value="YbeY"/>
    <property type="match status" value="1"/>
</dbReference>
<evidence type="ECO:0000256" key="7">
    <source>
        <dbReference type="HAMAP-Rule" id="MF_00009"/>
    </source>
</evidence>
<dbReference type="InterPro" id="IPR002036">
    <property type="entry name" value="YbeY"/>
</dbReference>
<keyword evidence="6 7" id="KW-0862">Zinc</keyword>
<feature type="binding site" evidence="7">
    <location>
        <position position="121"/>
    </location>
    <ligand>
        <name>Zn(2+)</name>
        <dbReference type="ChEBI" id="CHEBI:29105"/>
        <note>catalytic</note>
    </ligand>
</feature>
<keyword evidence="7" id="KW-0963">Cytoplasm</keyword>
<organism evidence="8 9">
    <name type="scientific">Commensalibacter melissae</name>
    <dbReference type="NCBI Taxonomy" id="2070537"/>
    <lineage>
        <taxon>Bacteria</taxon>
        <taxon>Pseudomonadati</taxon>
        <taxon>Pseudomonadota</taxon>
        <taxon>Alphaproteobacteria</taxon>
        <taxon>Acetobacterales</taxon>
        <taxon>Acetobacteraceae</taxon>
    </lineage>
</organism>
<name>A0A318MXB2_9PROT</name>
<dbReference type="GO" id="GO:0004222">
    <property type="term" value="F:metalloendopeptidase activity"/>
    <property type="evidence" value="ECO:0007669"/>
    <property type="project" value="InterPro"/>
</dbReference>
<keyword evidence="4 7" id="KW-0255">Endonuclease</keyword>
<comment type="similarity">
    <text evidence="1 7">Belongs to the endoribonuclease YbeY family.</text>
</comment>
<dbReference type="EMBL" id="QGLT01000002">
    <property type="protein sequence ID" value="PXZ00639.1"/>
    <property type="molecule type" value="Genomic_DNA"/>
</dbReference>
<comment type="subcellular location">
    <subcellularLocation>
        <location evidence="7">Cytoplasm</location>
    </subcellularLocation>
</comment>
<dbReference type="InterPro" id="IPR023091">
    <property type="entry name" value="MetalPrtase_cat_dom_sf_prd"/>
</dbReference>
<evidence type="ECO:0000313" key="9">
    <source>
        <dbReference type="Proteomes" id="UP000247565"/>
    </source>
</evidence>
<dbReference type="GO" id="GO:0006364">
    <property type="term" value="P:rRNA processing"/>
    <property type="evidence" value="ECO:0007669"/>
    <property type="project" value="UniProtKB-UniRule"/>
</dbReference>
<reference evidence="8 9" key="1">
    <citation type="submission" date="2018-05" db="EMBL/GenBank/DDBJ databases">
        <title>Reference genomes for bee gut microbiota database.</title>
        <authorList>
            <person name="Ellegaard K.M."/>
        </authorList>
    </citation>
    <scope>NUCLEOTIDE SEQUENCE [LARGE SCALE GENOMIC DNA]</scope>
    <source>
        <strain evidence="8 9">ESL0284</strain>
    </source>
</reference>
<dbReference type="Gene3D" id="3.40.390.30">
    <property type="entry name" value="Metalloproteases ('zincins'), catalytic domain"/>
    <property type="match status" value="1"/>
</dbReference>
<comment type="caution">
    <text evidence="8">The sequence shown here is derived from an EMBL/GenBank/DDBJ whole genome shotgun (WGS) entry which is preliminary data.</text>
</comment>
<dbReference type="AlphaFoldDB" id="A0A318MXB2"/>
<dbReference type="OrthoDB" id="9807740at2"/>
<comment type="cofactor">
    <cofactor evidence="7">
        <name>Zn(2+)</name>
        <dbReference type="ChEBI" id="CHEBI:29105"/>
    </cofactor>
    <text evidence="7">Binds 1 zinc ion.</text>
</comment>
<evidence type="ECO:0000313" key="8">
    <source>
        <dbReference type="EMBL" id="PXZ00639.1"/>
    </source>
</evidence>
<dbReference type="GO" id="GO:0008270">
    <property type="term" value="F:zinc ion binding"/>
    <property type="evidence" value="ECO:0007669"/>
    <property type="project" value="UniProtKB-UniRule"/>
</dbReference>
<dbReference type="RefSeq" id="WP_110438781.1">
    <property type="nucleotide sequence ID" value="NZ_CP046393.1"/>
</dbReference>
<evidence type="ECO:0000256" key="3">
    <source>
        <dbReference type="ARBA" id="ARBA00022723"/>
    </source>
</evidence>
<dbReference type="GO" id="GO:0005737">
    <property type="term" value="C:cytoplasm"/>
    <property type="evidence" value="ECO:0007669"/>
    <property type="project" value="UniProtKB-SubCell"/>
</dbReference>
<dbReference type="GO" id="GO:0004521">
    <property type="term" value="F:RNA endonuclease activity"/>
    <property type="evidence" value="ECO:0007669"/>
    <property type="project" value="UniProtKB-UniRule"/>
</dbReference>
<evidence type="ECO:0000256" key="6">
    <source>
        <dbReference type="ARBA" id="ARBA00022833"/>
    </source>
</evidence>
<keyword evidence="9" id="KW-1185">Reference proteome</keyword>
<sequence length="165" mass="19718">MTSLFRQYRYQILDFLFSEVVIIQDKRWYKLIPDLKELIYRIYTLQPFAEQTTLCFANDQTIRKLNCQFRNKNKPTNVLTFEHPDPQSYGGDIILALETIQKESRRARKPMRHHLTHLIFHGLLHLKGYDHLKCNETKTMEMKESYLLGKIRIPNPWKNSSFGSI</sequence>
<dbReference type="Proteomes" id="UP000247565">
    <property type="component" value="Unassembled WGS sequence"/>
</dbReference>
<evidence type="ECO:0000256" key="1">
    <source>
        <dbReference type="ARBA" id="ARBA00010875"/>
    </source>
</evidence>
<keyword evidence="5 7" id="KW-0378">Hydrolase</keyword>
<evidence type="ECO:0000256" key="2">
    <source>
        <dbReference type="ARBA" id="ARBA00022722"/>
    </source>
</evidence>
<evidence type="ECO:0000256" key="4">
    <source>
        <dbReference type="ARBA" id="ARBA00022759"/>
    </source>
</evidence>
<dbReference type="EC" id="3.1.-.-" evidence="7"/>
<feature type="binding site" evidence="7">
    <location>
        <position position="131"/>
    </location>
    <ligand>
        <name>Zn(2+)</name>
        <dbReference type="ChEBI" id="CHEBI:29105"/>
        <note>catalytic</note>
    </ligand>
</feature>
<dbReference type="PANTHER" id="PTHR46986:SF1">
    <property type="entry name" value="ENDORIBONUCLEASE YBEY, CHLOROPLASTIC"/>
    <property type="match status" value="1"/>
</dbReference>
<feature type="binding site" evidence="7">
    <location>
        <position position="125"/>
    </location>
    <ligand>
        <name>Zn(2+)</name>
        <dbReference type="ChEBI" id="CHEBI:29105"/>
        <note>catalytic</note>
    </ligand>
</feature>
<gene>
    <name evidence="7 8" type="primary">ybeY</name>
    <name evidence="8" type="ORF">DK869_04335</name>
</gene>
<evidence type="ECO:0000256" key="5">
    <source>
        <dbReference type="ARBA" id="ARBA00022801"/>
    </source>
</evidence>
<keyword evidence="3 7" id="KW-0479">Metal-binding</keyword>
<comment type="function">
    <text evidence="7">Single strand-specific metallo-endoribonuclease involved in late-stage 70S ribosome quality control and in maturation of the 3' terminus of the 16S rRNA.</text>
</comment>
<accession>A0A318MXB2</accession>
<dbReference type="HAMAP" id="MF_00009">
    <property type="entry name" value="Endoribonucl_YbeY"/>
    <property type="match status" value="1"/>
</dbReference>
<dbReference type="SUPFAM" id="SSF55486">
    <property type="entry name" value="Metalloproteases ('zincins'), catalytic domain"/>
    <property type="match status" value="1"/>
</dbReference>
<dbReference type="NCBIfam" id="TIGR00043">
    <property type="entry name" value="rRNA maturation RNase YbeY"/>
    <property type="match status" value="1"/>
</dbReference>